<proteinExistence type="inferred from homology"/>
<reference evidence="7" key="1">
    <citation type="submission" date="2021-02" db="EMBL/GenBank/DDBJ databases">
        <authorList>
            <person name="Nowell W R."/>
        </authorList>
    </citation>
    <scope>NUCLEOTIDE SEQUENCE</scope>
    <source>
        <strain evidence="7">Ploen Becks lab</strain>
    </source>
</reference>
<evidence type="ECO:0000313" key="8">
    <source>
        <dbReference type="Proteomes" id="UP000663879"/>
    </source>
</evidence>
<dbReference type="Proteomes" id="UP000663879">
    <property type="component" value="Unassembled WGS sequence"/>
</dbReference>
<accession>A0A814JEI8</accession>
<dbReference type="GO" id="GO:0016020">
    <property type="term" value="C:membrane"/>
    <property type="evidence" value="ECO:0007669"/>
    <property type="project" value="UniProtKB-SubCell"/>
</dbReference>
<dbReference type="InterPro" id="IPR051423">
    <property type="entry name" value="CD225/Dispanin"/>
</dbReference>
<feature type="transmembrane region" description="Helical" evidence="6">
    <location>
        <begin position="126"/>
        <end position="151"/>
    </location>
</feature>
<keyword evidence="4 6" id="KW-1133">Transmembrane helix</keyword>
<name>A0A814JEI8_9BILA</name>
<dbReference type="AlphaFoldDB" id="A0A814JEI8"/>
<evidence type="ECO:0000256" key="4">
    <source>
        <dbReference type="ARBA" id="ARBA00022989"/>
    </source>
</evidence>
<evidence type="ECO:0008006" key="9">
    <source>
        <dbReference type="Google" id="ProtNLM"/>
    </source>
</evidence>
<dbReference type="InterPro" id="IPR007593">
    <property type="entry name" value="CD225/Dispanin_fam"/>
</dbReference>
<keyword evidence="8" id="KW-1185">Reference proteome</keyword>
<keyword evidence="3 6" id="KW-0812">Transmembrane</keyword>
<dbReference type="Pfam" id="PF04505">
    <property type="entry name" value="CD225"/>
    <property type="match status" value="1"/>
</dbReference>
<evidence type="ECO:0000256" key="3">
    <source>
        <dbReference type="ARBA" id="ARBA00022692"/>
    </source>
</evidence>
<evidence type="ECO:0000256" key="1">
    <source>
        <dbReference type="ARBA" id="ARBA00004370"/>
    </source>
</evidence>
<dbReference type="PANTHER" id="PTHR14948">
    <property type="entry name" value="NG5"/>
    <property type="match status" value="1"/>
</dbReference>
<sequence>MENTIVEDLSLSKDSQEFKPEQTSLLQNEKVQVKTLCTNSFKNENQTGKPLLKENFQKKSKFNYEIDSEIIKPNDYLFLSLFTSFFCFLPLGLIALYFSIKSSKAYHCQKYLNSIHYSKLSLKINIAGLLTGFVLFVATILIFIAVLLRVIEDFNSQIFDKNA</sequence>
<feature type="transmembrane region" description="Helical" evidence="6">
    <location>
        <begin position="76"/>
        <end position="100"/>
    </location>
</feature>
<protein>
    <recommendedName>
        <fullName evidence="9">Interferon-induced transmembrane protein</fullName>
    </recommendedName>
</protein>
<keyword evidence="5 6" id="KW-0472">Membrane</keyword>
<comment type="subcellular location">
    <subcellularLocation>
        <location evidence="1">Membrane</location>
    </subcellularLocation>
</comment>
<evidence type="ECO:0000256" key="6">
    <source>
        <dbReference type="SAM" id="Phobius"/>
    </source>
</evidence>
<organism evidence="7 8">
    <name type="scientific">Brachionus calyciflorus</name>
    <dbReference type="NCBI Taxonomy" id="104777"/>
    <lineage>
        <taxon>Eukaryota</taxon>
        <taxon>Metazoa</taxon>
        <taxon>Spiralia</taxon>
        <taxon>Gnathifera</taxon>
        <taxon>Rotifera</taxon>
        <taxon>Eurotatoria</taxon>
        <taxon>Monogononta</taxon>
        <taxon>Pseudotrocha</taxon>
        <taxon>Ploima</taxon>
        <taxon>Brachionidae</taxon>
        <taxon>Brachionus</taxon>
    </lineage>
</organism>
<dbReference type="EMBL" id="CAJNOC010004943">
    <property type="protein sequence ID" value="CAF1038261.1"/>
    <property type="molecule type" value="Genomic_DNA"/>
</dbReference>
<gene>
    <name evidence="7" type="ORF">OXX778_LOCUS18222</name>
</gene>
<evidence type="ECO:0000313" key="7">
    <source>
        <dbReference type="EMBL" id="CAF1038261.1"/>
    </source>
</evidence>
<evidence type="ECO:0000256" key="5">
    <source>
        <dbReference type="ARBA" id="ARBA00023136"/>
    </source>
</evidence>
<dbReference type="PANTHER" id="PTHR14948:SF25">
    <property type="entry name" value="DUF4190 DOMAIN-CONTAINING PROTEIN"/>
    <property type="match status" value="1"/>
</dbReference>
<evidence type="ECO:0000256" key="2">
    <source>
        <dbReference type="ARBA" id="ARBA00006843"/>
    </source>
</evidence>
<comment type="caution">
    <text evidence="7">The sequence shown here is derived from an EMBL/GenBank/DDBJ whole genome shotgun (WGS) entry which is preliminary data.</text>
</comment>
<comment type="similarity">
    <text evidence="2">Belongs to the CD225/Dispanin family.</text>
</comment>